<evidence type="ECO:0000313" key="1">
    <source>
        <dbReference type="EMBL" id="KAI3690311.1"/>
    </source>
</evidence>
<reference evidence="2" key="1">
    <citation type="journal article" date="2022" name="Mol. Ecol. Resour.">
        <title>The genomes of chicory, endive, great burdock and yacon provide insights into Asteraceae palaeo-polyploidization history and plant inulin production.</title>
        <authorList>
            <person name="Fan W."/>
            <person name="Wang S."/>
            <person name="Wang H."/>
            <person name="Wang A."/>
            <person name="Jiang F."/>
            <person name="Liu H."/>
            <person name="Zhao H."/>
            <person name="Xu D."/>
            <person name="Zhang Y."/>
        </authorList>
    </citation>
    <scope>NUCLEOTIDE SEQUENCE [LARGE SCALE GENOMIC DNA]</scope>
    <source>
        <strain evidence="2">cv. Punajuju</strain>
    </source>
</reference>
<dbReference type="Proteomes" id="UP001055811">
    <property type="component" value="Linkage Group LG09"/>
</dbReference>
<name>A0ACB8YYY4_CICIN</name>
<protein>
    <submittedName>
        <fullName evidence="1">Uncharacterized protein</fullName>
    </submittedName>
</protein>
<reference evidence="1 2" key="2">
    <citation type="journal article" date="2022" name="Mol. Ecol. Resour.">
        <title>The genomes of chicory, endive, great burdock and yacon provide insights into Asteraceae paleo-polyploidization history and plant inulin production.</title>
        <authorList>
            <person name="Fan W."/>
            <person name="Wang S."/>
            <person name="Wang H."/>
            <person name="Wang A."/>
            <person name="Jiang F."/>
            <person name="Liu H."/>
            <person name="Zhao H."/>
            <person name="Xu D."/>
            <person name="Zhang Y."/>
        </authorList>
    </citation>
    <scope>NUCLEOTIDE SEQUENCE [LARGE SCALE GENOMIC DNA]</scope>
    <source>
        <strain evidence="2">cv. Punajuju</strain>
        <tissue evidence="1">Leaves</tissue>
    </source>
</reference>
<sequence>MIQFMGIKSPLPYQWRKYAHAKLRNGINFAYGEIGVTRFHKTFESLLVLVTVARNDYGAYTASSADQIKSVENGKSKRLIECKL</sequence>
<keyword evidence="2" id="KW-1185">Reference proteome</keyword>
<dbReference type="EMBL" id="CM042017">
    <property type="protein sequence ID" value="KAI3690311.1"/>
    <property type="molecule type" value="Genomic_DNA"/>
</dbReference>
<evidence type="ECO:0000313" key="2">
    <source>
        <dbReference type="Proteomes" id="UP001055811"/>
    </source>
</evidence>
<organism evidence="1 2">
    <name type="scientific">Cichorium intybus</name>
    <name type="common">Chicory</name>
    <dbReference type="NCBI Taxonomy" id="13427"/>
    <lineage>
        <taxon>Eukaryota</taxon>
        <taxon>Viridiplantae</taxon>
        <taxon>Streptophyta</taxon>
        <taxon>Embryophyta</taxon>
        <taxon>Tracheophyta</taxon>
        <taxon>Spermatophyta</taxon>
        <taxon>Magnoliopsida</taxon>
        <taxon>eudicotyledons</taxon>
        <taxon>Gunneridae</taxon>
        <taxon>Pentapetalae</taxon>
        <taxon>asterids</taxon>
        <taxon>campanulids</taxon>
        <taxon>Asterales</taxon>
        <taxon>Asteraceae</taxon>
        <taxon>Cichorioideae</taxon>
        <taxon>Cichorieae</taxon>
        <taxon>Cichoriinae</taxon>
        <taxon>Cichorium</taxon>
    </lineage>
</organism>
<comment type="caution">
    <text evidence="1">The sequence shown here is derived from an EMBL/GenBank/DDBJ whole genome shotgun (WGS) entry which is preliminary data.</text>
</comment>
<proteinExistence type="predicted"/>
<gene>
    <name evidence="1" type="ORF">L2E82_48291</name>
</gene>
<accession>A0ACB8YYY4</accession>